<evidence type="ECO:0000313" key="2">
    <source>
        <dbReference type="EMBL" id="KAF2123702.1"/>
    </source>
</evidence>
<dbReference type="GO" id="GO:0003777">
    <property type="term" value="F:microtubule motor activity"/>
    <property type="evidence" value="ECO:0007669"/>
    <property type="project" value="InterPro"/>
</dbReference>
<dbReference type="GeneID" id="54413607"/>
<dbReference type="OrthoDB" id="3176171at2759"/>
<dbReference type="GO" id="GO:0005874">
    <property type="term" value="C:microtubule"/>
    <property type="evidence" value="ECO:0007669"/>
    <property type="project" value="TreeGrafter"/>
</dbReference>
<dbReference type="Gene3D" id="3.40.850.10">
    <property type="entry name" value="Kinesin motor domain"/>
    <property type="match status" value="1"/>
</dbReference>
<sequence>MAPLPTTSYITLAEAQSIIRQHDIDRQKELHTIQSDHGQQYNEAKTHIRDLENELKVRLIAVEEYEFQLEQKVAKDQNELLRREVTVFKNPIQRFLRVRRSIVGPTQDHSGFKCNLMRLQFEGTDEYSFDRIFDSAAEQHSNANIYSRLRVQLGRAKEGNHVVIIAYGPSGAGKTSTLYDGTSQRDGTHDMSLLYRIVQELLQNLAVGWKLRMSWLEAHHDIAKGKDTLFNLLVDPKQKVTHKTHSSSNAPSENCFMYSTANDYFVTDAREFLEPVDIVSQKKLEVMKEKARRNRSTDATDMNKQSSRASTFVELRLELHGELQGVITIVDTMGQESSTNKSQKQRVAAGAGMATNSELSDMLRALGQQHTVKGRQGACKVTQPVYTTHRFRRSLQTSLTMYQLNKLLFPAFNRSVLKGEHHCHVTVIGHVFDQSDRKHTRETLETLKLWETHAKANERER</sequence>
<dbReference type="AlphaFoldDB" id="A0A6A5ZVF1"/>
<reference evidence="2" key="1">
    <citation type="journal article" date="2020" name="Stud. Mycol.">
        <title>101 Dothideomycetes genomes: a test case for predicting lifestyles and emergence of pathogens.</title>
        <authorList>
            <person name="Haridas S."/>
            <person name="Albert R."/>
            <person name="Binder M."/>
            <person name="Bloem J."/>
            <person name="Labutti K."/>
            <person name="Salamov A."/>
            <person name="Andreopoulos B."/>
            <person name="Baker S."/>
            <person name="Barry K."/>
            <person name="Bills G."/>
            <person name="Bluhm B."/>
            <person name="Cannon C."/>
            <person name="Castanera R."/>
            <person name="Culley D."/>
            <person name="Daum C."/>
            <person name="Ezra D."/>
            <person name="Gonzalez J."/>
            <person name="Henrissat B."/>
            <person name="Kuo A."/>
            <person name="Liang C."/>
            <person name="Lipzen A."/>
            <person name="Lutzoni F."/>
            <person name="Magnuson J."/>
            <person name="Mondo S."/>
            <person name="Nolan M."/>
            <person name="Ohm R."/>
            <person name="Pangilinan J."/>
            <person name="Park H.-J."/>
            <person name="Ramirez L."/>
            <person name="Alfaro M."/>
            <person name="Sun H."/>
            <person name="Tritt A."/>
            <person name="Yoshinaga Y."/>
            <person name="Zwiers L.-H."/>
            <person name="Turgeon B."/>
            <person name="Goodwin S."/>
            <person name="Spatafora J."/>
            <person name="Crous P."/>
            <person name="Grigoriev I."/>
        </authorList>
    </citation>
    <scope>NUCLEOTIDE SEQUENCE</scope>
    <source>
        <strain evidence="2">CBS 119687</strain>
    </source>
</reference>
<proteinExistence type="predicted"/>
<dbReference type="PRINTS" id="PR00380">
    <property type="entry name" value="KINESINHEAVY"/>
</dbReference>
<gene>
    <name evidence="2" type="ORF">P153DRAFT_435772</name>
</gene>
<dbReference type="GO" id="GO:0007018">
    <property type="term" value="P:microtubule-based movement"/>
    <property type="evidence" value="ECO:0007669"/>
    <property type="project" value="InterPro"/>
</dbReference>
<keyword evidence="2" id="KW-0378">Hydrolase</keyword>
<evidence type="ECO:0000259" key="1">
    <source>
        <dbReference type="SMART" id="SM00129"/>
    </source>
</evidence>
<dbReference type="GO" id="GO:0016887">
    <property type="term" value="F:ATP hydrolysis activity"/>
    <property type="evidence" value="ECO:0007669"/>
    <property type="project" value="TreeGrafter"/>
</dbReference>
<feature type="domain" description="Kinesin motor" evidence="1">
    <location>
        <begin position="89"/>
        <end position="458"/>
    </location>
</feature>
<dbReference type="EMBL" id="ML977523">
    <property type="protein sequence ID" value="KAF2123702.1"/>
    <property type="molecule type" value="Genomic_DNA"/>
</dbReference>
<dbReference type="InterPro" id="IPR027640">
    <property type="entry name" value="Kinesin-like_fam"/>
</dbReference>
<accession>A0A6A5ZVF1</accession>
<dbReference type="GO" id="GO:0008017">
    <property type="term" value="F:microtubule binding"/>
    <property type="evidence" value="ECO:0007669"/>
    <property type="project" value="InterPro"/>
</dbReference>
<dbReference type="SMART" id="SM00129">
    <property type="entry name" value="KISc"/>
    <property type="match status" value="1"/>
</dbReference>
<protein>
    <submittedName>
        <fullName evidence="2">P-loop containing nucleoside triphosphate hydrolase protein</fullName>
    </submittedName>
</protein>
<dbReference type="Proteomes" id="UP000799771">
    <property type="component" value="Unassembled WGS sequence"/>
</dbReference>
<dbReference type="PANTHER" id="PTHR24115:SF578">
    <property type="entry name" value="KINESIN-LIKE PROTEIN KIFC1"/>
    <property type="match status" value="1"/>
</dbReference>
<dbReference type="SUPFAM" id="SSF52540">
    <property type="entry name" value="P-loop containing nucleoside triphosphate hydrolases"/>
    <property type="match status" value="1"/>
</dbReference>
<dbReference type="GO" id="GO:0005871">
    <property type="term" value="C:kinesin complex"/>
    <property type="evidence" value="ECO:0007669"/>
    <property type="project" value="TreeGrafter"/>
</dbReference>
<dbReference type="InterPro" id="IPR027417">
    <property type="entry name" value="P-loop_NTPase"/>
</dbReference>
<organism evidence="2 3">
    <name type="scientific">Dothidotthia symphoricarpi CBS 119687</name>
    <dbReference type="NCBI Taxonomy" id="1392245"/>
    <lineage>
        <taxon>Eukaryota</taxon>
        <taxon>Fungi</taxon>
        <taxon>Dikarya</taxon>
        <taxon>Ascomycota</taxon>
        <taxon>Pezizomycotina</taxon>
        <taxon>Dothideomycetes</taxon>
        <taxon>Pleosporomycetidae</taxon>
        <taxon>Pleosporales</taxon>
        <taxon>Dothidotthiaceae</taxon>
        <taxon>Dothidotthia</taxon>
    </lineage>
</organism>
<dbReference type="Pfam" id="PF00225">
    <property type="entry name" value="Kinesin"/>
    <property type="match status" value="1"/>
</dbReference>
<dbReference type="RefSeq" id="XP_033518096.1">
    <property type="nucleotide sequence ID" value="XM_033673175.1"/>
</dbReference>
<name>A0A6A5ZVF1_9PLEO</name>
<keyword evidence="3" id="KW-1185">Reference proteome</keyword>
<evidence type="ECO:0000313" key="3">
    <source>
        <dbReference type="Proteomes" id="UP000799771"/>
    </source>
</evidence>
<dbReference type="InterPro" id="IPR036961">
    <property type="entry name" value="Kinesin_motor_dom_sf"/>
</dbReference>
<dbReference type="InterPro" id="IPR001752">
    <property type="entry name" value="Kinesin_motor_dom"/>
</dbReference>
<dbReference type="PANTHER" id="PTHR24115">
    <property type="entry name" value="KINESIN-RELATED"/>
    <property type="match status" value="1"/>
</dbReference>
<dbReference type="GO" id="GO:0005524">
    <property type="term" value="F:ATP binding"/>
    <property type="evidence" value="ECO:0007669"/>
    <property type="project" value="InterPro"/>
</dbReference>